<dbReference type="InterPro" id="IPR007197">
    <property type="entry name" value="rSAM"/>
</dbReference>
<dbReference type="SUPFAM" id="SSF102114">
    <property type="entry name" value="Radical SAM enzymes"/>
    <property type="match status" value="1"/>
</dbReference>
<evidence type="ECO:0000256" key="3">
    <source>
        <dbReference type="ARBA" id="ARBA00023004"/>
    </source>
</evidence>
<dbReference type="Proteomes" id="UP000062043">
    <property type="component" value="Chromosome"/>
</dbReference>
<evidence type="ECO:0000256" key="2">
    <source>
        <dbReference type="ARBA" id="ARBA00022723"/>
    </source>
</evidence>
<organism evidence="6 7">
    <name type="scientific">Thermococcus guaymasensis DSM 11113</name>
    <dbReference type="NCBI Taxonomy" id="1432656"/>
    <lineage>
        <taxon>Archaea</taxon>
        <taxon>Methanobacteriati</taxon>
        <taxon>Methanobacteriota</taxon>
        <taxon>Thermococci</taxon>
        <taxon>Thermococcales</taxon>
        <taxon>Thermococcaceae</taxon>
        <taxon>Thermococcus</taxon>
    </lineage>
</organism>
<dbReference type="GO" id="GO:0003824">
    <property type="term" value="F:catalytic activity"/>
    <property type="evidence" value="ECO:0007669"/>
    <property type="project" value="InterPro"/>
</dbReference>
<dbReference type="InterPro" id="IPR058240">
    <property type="entry name" value="rSAM_sf"/>
</dbReference>
<dbReference type="CDD" id="cd01335">
    <property type="entry name" value="Radical_SAM"/>
    <property type="match status" value="1"/>
</dbReference>
<accession>A0A0X1KN98</accession>
<dbReference type="EMBL" id="CP007140">
    <property type="protein sequence ID" value="AJC72771.1"/>
    <property type="molecule type" value="Genomic_DNA"/>
</dbReference>
<keyword evidence="7" id="KW-1185">Reference proteome</keyword>
<dbReference type="Pfam" id="PF04055">
    <property type="entry name" value="Radical_SAM"/>
    <property type="match status" value="1"/>
</dbReference>
<reference evidence="6 7" key="1">
    <citation type="submission" date="2014-01" db="EMBL/GenBank/DDBJ databases">
        <title>Genome sequencing of Thermococcus guaymasensis.</title>
        <authorList>
            <person name="Zhang X."/>
            <person name="Alvare G."/>
            <person name="Fristensky B."/>
            <person name="Chen L."/>
            <person name="Suen T."/>
            <person name="Chen Q."/>
            <person name="Ma K."/>
        </authorList>
    </citation>
    <scope>NUCLEOTIDE SEQUENCE [LARGE SCALE GENOMIC DNA]</scope>
    <source>
        <strain evidence="6 7">DSM 11113</strain>
    </source>
</reference>
<name>A0A0X1KN98_9EURY</name>
<dbReference type="STRING" id="1432656.X802_07980"/>
<dbReference type="KEGG" id="tgy:X802_07980"/>
<dbReference type="OrthoDB" id="30736at2157"/>
<evidence type="ECO:0000313" key="7">
    <source>
        <dbReference type="Proteomes" id="UP000062043"/>
    </source>
</evidence>
<evidence type="ECO:0000256" key="1">
    <source>
        <dbReference type="ARBA" id="ARBA00022691"/>
    </source>
</evidence>
<evidence type="ECO:0000259" key="5">
    <source>
        <dbReference type="Pfam" id="PF04055"/>
    </source>
</evidence>
<keyword evidence="2" id="KW-0479">Metal-binding</keyword>
<dbReference type="InterPro" id="IPR013785">
    <property type="entry name" value="Aldolase_TIM"/>
</dbReference>
<keyword evidence="4" id="KW-0411">Iron-sulfur</keyword>
<feature type="domain" description="Radical SAM core" evidence="5">
    <location>
        <begin position="70"/>
        <end position="122"/>
    </location>
</feature>
<keyword evidence="3" id="KW-0408">Iron</keyword>
<dbReference type="GO" id="GO:0051536">
    <property type="term" value="F:iron-sulfur cluster binding"/>
    <property type="evidence" value="ECO:0007669"/>
    <property type="project" value="UniProtKB-KW"/>
</dbReference>
<dbReference type="GO" id="GO:0046872">
    <property type="term" value="F:metal ion binding"/>
    <property type="evidence" value="ECO:0007669"/>
    <property type="project" value="UniProtKB-KW"/>
</dbReference>
<keyword evidence="1" id="KW-0949">S-adenosyl-L-methionine</keyword>
<gene>
    <name evidence="6" type="ORF">X802_07980</name>
</gene>
<dbReference type="InterPro" id="IPR050377">
    <property type="entry name" value="Radical_SAM_PqqE_MftC-like"/>
</dbReference>
<evidence type="ECO:0000313" key="6">
    <source>
        <dbReference type="EMBL" id="AJC72771.1"/>
    </source>
</evidence>
<proteinExistence type="predicted"/>
<dbReference type="PANTHER" id="PTHR11228">
    <property type="entry name" value="RADICAL SAM DOMAIN PROTEIN"/>
    <property type="match status" value="1"/>
</dbReference>
<dbReference type="PANTHER" id="PTHR11228:SF7">
    <property type="entry name" value="PQQA PEPTIDE CYCLASE"/>
    <property type="match status" value="1"/>
</dbReference>
<evidence type="ECO:0000256" key="4">
    <source>
        <dbReference type="ARBA" id="ARBA00023014"/>
    </source>
</evidence>
<dbReference type="AlphaFoldDB" id="A0A0X1KN98"/>
<sequence>MKISDELKEFYVSFYSILDKFAQSPHTRVPMRATQLKEFSELFSELRELYRKYHMWAENLKGPVSVSIDVTYRCNYNCPYCYVGCSSNLNRHELTTNEIINIIDELAELDVLVLCLCGGNQLSAKIFLNL</sequence>
<dbReference type="SFLD" id="SFLDS00029">
    <property type="entry name" value="Radical_SAM"/>
    <property type="match status" value="1"/>
</dbReference>
<protein>
    <recommendedName>
        <fullName evidence="5">Radical SAM core domain-containing protein</fullName>
    </recommendedName>
</protein>
<dbReference type="Gene3D" id="3.20.20.70">
    <property type="entry name" value="Aldolase class I"/>
    <property type="match status" value="1"/>
</dbReference>